<keyword evidence="2" id="KW-1185">Reference proteome</keyword>
<organism evidence="1 2">
    <name type="scientific">Capsella rubella</name>
    <dbReference type="NCBI Taxonomy" id="81985"/>
    <lineage>
        <taxon>Eukaryota</taxon>
        <taxon>Viridiplantae</taxon>
        <taxon>Streptophyta</taxon>
        <taxon>Embryophyta</taxon>
        <taxon>Tracheophyta</taxon>
        <taxon>Spermatophyta</taxon>
        <taxon>Magnoliopsida</taxon>
        <taxon>eudicotyledons</taxon>
        <taxon>Gunneridae</taxon>
        <taxon>Pentapetalae</taxon>
        <taxon>rosids</taxon>
        <taxon>malvids</taxon>
        <taxon>Brassicales</taxon>
        <taxon>Brassicaceae</taxon>
        <taxon>Camelineae</taxon>
        <taxon>Capsella</taxon>
    </lineage>
</organism>
<dbReference type="AlphaFoldDB" id="R0HTK2"/>
<evidence type="ECO:0000313" key="2">
    <source>
        <dbReference type="Proteomes" id="UP000029121"/>
    </source>
</evidence>
<gene>
    <name evidence="1" type="ORF">CARUB_v100150920mg</name>
</gene>
<evidence type="ECO:0000313" key="1">
    <source>
        <dbReference type="EMBL" id="EOA33159.1"/>
    </source>
</evidence>
<dbReference type="STRING" id="81985.R0HTK2"/>
<dbReference type="eggNOG" id="KOG2835">
    <property type="taxonomic scope" value="Eukaryota"/>
</dbReference>
<feature type="non-terminal residue" evidence="1">
    <location>
        <position position="113"/>
    </location>
</feature>
<sequence>MAQCVRSTLNPLRTPQSVTRTVSVKTPAFASVSFLRTLPEFKKYPKPCSLVMACQGKAQDQQEGRPQLSLDDLVTSNRKGEVLGTIKDSLSNCLSETNLLETVPGLKSRIRGK</sequence>
<accession>R0HTK2</accession>
<name>R0HTK2_9BRAS</name>
<proteinExistence type="predicted"/>
<reference evidence="2" key="1">
    <citation type="journal article" date="2013" name="Nat. Genet.">
        <title>The Capsella rubella genome and the genomic consequences of rapid mating system evolution.</title>
        <authorList>
            <person name="Slotte T."/>
            <person name="Hazzouri K.M."/>
            <person name="Agren J.A."/>
            <person name="Koenig D."/>
            <person name="Maumus F."/>
            <person name="Guo Y.L."/>
            <person name="Steige K."/>
            <person name="Platts A.E."/>
            <person name="Escobar J.S."/>
            <person name="Newman L.K."/>
            <person name="Wang W."/>
            <person name="Mandakova T."/>
            <person name="Vello E."/>
            <person name="Smith L.M."/>
            <person name="Henz S.R."/>
            <person name="Steffen J."/>
            <person name="Takuno S."/>
            <person name="Brandvain Y."/>
            <person name="Coop G."/>
            <person name="Andolfatto P."/>
            <person name="Hu T.T."/>
            <person name="Blanchette M."/>
            <person name="Clark R.M."/>
            <person name="Quesneville H."/>
            <person name="Nordborg M."/>
            <person name="Gaut B.S."/>
            <person name="Lysak M.A."/>
            <person name="Jenkins J."/>
            <person name="Grimwood J."/>
            <person name="Chapman J."/>
            <person name="Prochnik S."/>
            <person name="Shu S."/>
            <person name="Rokhsar D."/>
            <person name="Schmutz J."/>
            <person name="Weigel D."/>
            <person name="Wright S.I."/>
        </authorList>
    </citation>
    <scope>NUCLEOTIDE SEQUENCE [LARGE SCALE GENOMIC DNA]</scope>
    <source>
        <strain evidence="2">cv. Monte Gargano</strain>
    </source>
</reference>
<protein>
    <submittedName>
        <fullName evidence="1">Uncharacterized protein</fullName>
    </submittedName>
</protein>
<dbReference type="EMBL" id="KB870807">
    <property type="protein sequence ID" value="EOA33159.1"/>
    <property type="molecule type" value="Genomic_DNA"/>
</dbReference>
<dbReference type="Proteomes" id="UP000029121">
    <property type="component" value="Unassembled WGS sequence"/>
</dbReference>